<protein>
    <recommendedName>
        <fullName evidence="1">Cupin type-2 domain-containing protein</fullName>
    </recommendedName>
</protein>
<name>A0A2Z2NHN1_9GAMM</name>
<dbReference type="SUPFAM" id="SSF51182">
    <property type="entry name" value="RmlC-like cupins"/>
    <property type="match status" value="1"/>
</dbReference>
<accession>A0A2Z2NHN1</accession>
<evidence type="ECO:0000313" key="3">
    <source>
        <dbReference type="Proteomes" id="UP000250079"/>
    </source>
</evidence>
<gene>
    <name evidence="2" type="ORF">IMCC3135_02680</name>
</gene>
<evidence type="ECO:0000259" key="1">
    <source>
        <dbReference type="Pfam" id="PF07883"/>
    </source>
</evidence>
<dbReference type="RefSeq" id="WP_088916170.1">
    <property type="nucleotide sequence ID" value="NZ_CP018632.1"/>
</dbReference>
<feature type="domain" description="Cupin type-2" evidence="1">
    <location>
        <begin position="34"/>
        <end position="99"/>
    </location>
</feature>
<dbReference type="Proteomes" id="UP000250079">
    <property type="component" value="Chromosome"/>
</dbReference>
<reference evidence="2 3" key="1">
    <citation type="submission" date="2016-12" db="EMBL/GenBank/DDBJ databases">
        <authorList>
            <person name="Song W.-J."/>
            <person name="Kurnit D.M."/>
        </authorList>
    </citation>
    <scope>NUCLEOTIDE SEQUENCE [LARGE SCALE GENOMIC DNA]</scope>
    <source>
        <strain evidence="2 3">IMCC3135</strain>
    </source>
</reference>
<dbReference type="AlphaFoldDB" id="A0A2Z2NHN1"/>
<dbReference type="KEGG" id="gai:IMCC3135_02680"/>
<evidence type="ECO:0000313" key="2">
    <source>
        <dbReference type="EMBL" id="ASJ70649.1"/>
    </source>
</evidence>
<proteinExistence type="predicted"/>
<dbReference type="PANTHER" id="PTHR40112">
    <property type="entry name" value="H2HPP ISOMERASE"/>
    <property type="match status" value="1"/>
</dbReference>
<dbReference type="InterPro" id="IPR013096">
    <property type="entry name" value="Cupin_2"/>
</dbReference>
<dbReference type="Gene3D" id="2.60.120.10">
    <property type="entry name" value="Jelly Rolls"/>
    <property type="match status" value="1"/>
</dbReference>
<dbReference type="OrthoDB" id="9806121at2"/>
<dbReference type="InterPro" id="IPR011051">
    <property type="entry name" value="RmlC_Cupin_sf"/>
</dbReference>
<dbReference type="InterPro" id="IPR052535">
    <property type="entry name" value="Bacilysin_H2HPP_isomerase"/>
</dbReference>
<dbReference type="Pfam" id="PF07883">
    <property type="entry name" value="Cupin_2"/>
    <property type="match status" value="1"/>
</dbReference>
<dbReference type="InterPro" id="IPR014710">
    <property type="entry name" value="RmlC-like_jellyroll"/>
</dbReference>
<dbReference type="EMBL" id="CP018632">
    <property type="protein sequence ID" value="ASJ70649.1"/>
    <property type="molecule type" value="Genomic_DNA"/>
</dbReference>
<keyword evidence="3" id="KW-1185">Reference proteome</keyword>
<organism evidence="2 3">
    <name type="scientific">Granulosicoccus antarcticus IMCC3135</name>
    <dbReference type="NCBI Taxonomy" id="1192854"/>
    <lineage>
        <taxon>Bacteria</taxon>
        <taxon>Pseudomonadati</taxon>
        <taxon>Pseudomonadota</taxon>
        <taxon>Gammaproteobacteria</taxon>
        <taxon>Chromatiales</taxon>
        <taxon>Granulosicoccaceae</taxon>
        <taxon>Granulosicoccus</taxon>
    </lineage>
</organism>
<sequence length="112" mass="12619">MIVSKSNSEHYKWGDGCDGWHLVKTHALSVIQERVPSGCEEIRHYHQKSEQFFFVLAGIASLEVNGQENELQAEQGIHIEAGVPHQLRNDQKFDLIFLVTSVPPSHGDRVDA</sequence>
<dbReference type="PANTHER" id="PTHR40112:SF1">
    <property type="entry name" value="H2HPP ISOMERASE"/>
    <property type="match status" value="1"/>
</dbReference>